<dbReference type="Gene3D" id="1.10.10.60">
    <property type="entry name" value="Homeodomain-like"/>
    <property type="match status" value="1"/>
</dbReference>
<dbReference type="SUPFAM" id="SSF52172">
    <property type="entry name" value="CheY-like"/>
    <property type="match status" value="1"/>
</dbReference>
<feature type="modified residue" description="4-aspartylphosphate" evidence="6">
    <location>
        <position position="53"/>
    </location>
</feature>
<dbReference type="Gene3D" id="3.40.50.2300">
    <property type="match status" value="1"/>
</dbReference>
<dbReference type="InterPro" id="IPR001789">
    <property type="entry name" value="Sig_transdc_resp-reg_receiver"/>
</dbReference>
<evidence type="ECO:0000256" key="6">
    <source>
        <dbReference type="PROSITE-ProRule" id="PRU00169"/>
    </source>
</evidence>
<keyword evidence="1" id="KW-0547">Nucleotide-binding</keyword>
<dbReference type="GO" id="GO:0000160">
    <property type="term" value="P:phosphorelay signal transduction system"/>
    <property type="evidence" value="ECO:0007669"/>
    <property type="project" value="InterPro"/>
</dbReference>
<dbReference type="SUPFAM" id="SSF46689">
    <property type="entry name" value="Homeodomain-like"/>
    <property type="match status" value="1"/>
</dbReference>
<dbReference type="InterPro" id="IPR002197">
    <property type="entry name" value="HTH_Fis"/>
</dbReference>
<dbReference type="AlphaFoldDB" id="A0A7R6PDY9"/>
<dbReference type="PROSITE" id="PS50045">
    <property type="entry name" value="SIGMA54_INTERACT_4"/>
    <property type="match status" value="1"/>
</dbReference>
<dbReference type="KEGG" id="thyd:TTHT_0368"/>
<evidence type="ECO:0000256" key="3">
    <source>
        <dbReference type="ARBA" id="ARBA00023015"/>
    </source>
</evidence>
<dbReference type="PROSITE" id="PS00676">
    <property type="entry name" value="SIGMA54_INTERACT_2"/>
    <property type="match status" value="1"/>
</dbReference>
<dbReference type="RefSeq" id="WP_201328316.1">
    <property type="nucleotide sequence ID" value="NZ_AP017470.1"/>
</dbReference>
<dbReference type="GO" id="GO:0005524">
    <property type="term" value="F:ATP binding"/>
    <property type="evidence" value="ECO:0007669"/>
    <property type="project" value="UniProtKB-KW"/>
</dbReference>
<dbReference type="Gene3D" id="1.10.8.60">
    <property type="match status" value="1"/>
</dbReference>
<dbReference type="PROSITE" id="PS00688">
    <property type="entry name" value="SIGMA54_INTERACT_3"/>
    <property type="match status" value="1"/>
</dbReference>
<keyword evidence="10" id="KW-1185">Reference proteome</keyword>
<evidence type="ECO:0000259" key="7">
    <source>
        <dbReference type="PROSITE" id="PS50045"/>
    </source>
</evidence>
<evidence type="ECO:0000313" key="9">
    <source>
        <dbReference type="EMBL" id="BBB31984.1"/>
    </source>
</evidence>
<dbReference type="CDD" id="cd00009">
    <property type="entry name" value="AAA"/>
    <property type="match status" value="1"/>
</dbReference>
<sequence>MEGRILVVEDEHNLLLVVKRALSNLNCEVETATNASIAQEYVLKKDFDLIICDIKLPGMSGIEFLKWVRDKGIDSEFIIMTAFATTDTAIEALRMGACDYLIKPFSIDELRLIVKRTLDVRRLKKENILLKTQVFQDVKEIGLIGESEKIKKVVNLVKKVAPTDATVLITGESGVGKELVAKAIHLNSLRKDNKFLSLNCAALPETLLESELFGYEKGAFTGAEKDKPGLFEMANKGTLFLDEIGEMPLQMQAKLLRVLQDFKIRRLGGREDISVDVRIICATNRDIEKEVKEGKFREDLYYRINVFHIPIPPLRERRSDIPILLNYFVDKFSRKLGIKKPNVSKEFLNYLENYHFPGNVRELENIVERALTIMEGDTLLPSHLPEKILTSQNFVQEKFEVPEEGVDIEKILDGIRLQYMEEAMKKTGGKMKDAAKLLNMSFRSFRYYYHKLKKD</sequence>
<dbReference type="InterPro" id="IPR027417">
    <property type="entry name" value="P-loop_NTPase"/>
</dbReference>
<dbReference type="CDD" id="cd00156">
    <property type="entry name" value="REC"/>
    <property type="match status" value="1"/>
</dbReference>
<dbReference type="PROSITE" id="PS50110">
    <property type="entry name" value="RESPONSE_REGULATORY"/>
    <property type="match status" value="1"/>
</dbReference>
<dbReference type="Proteomes" id="UP000595564">
    <property type="component" value="Chromosome"/>
</dbReference>
<dbReference type="Gene3D" id="3.40.50.300">
    <property type="entry name" value="P-loop containing nucleotide triphosphate hydrolases"/>
    <property type="match status" value="1"/>
</dbReference>
<organism evidence="9 10">
    <name type="scientific">Thermotomaculum hydrothermale</name>
    <dbReference type="NCBI Taxonomy" id="981385"/>
    <lineage>
        <taxon>Bacteria</taxon>
        <taxon>Pseudomonadati</taxon>
        <taxon>Acidobacteriota</taxon>
        <taxon>Holophagae</taxon>
        <taxon>Thermotomaculales</taxon>
        <taxon>Thermotomaculaceae</taxon>
        <taxon>Thermotomaculum</taxon>
    </lineage>
</organism>
<dbReference type="Pfam" id="PF00158">
    <property type="entry name" value="Sigma54_activat"/>
    <property type="match status" value="1"/>
</dbReference>
<proteinExistence type="predicted"/>
<evidence type="ECO:0000256" key="1">
    <source>
        <dbReference type="ARBA" id="ARBA00022741"/>
    </source>
</evidence>
<dbReference type="EMBL" id="AP017470">
    <property type="protein sequence ID" value="BBB31984.1"/>
    <property type="molecule type" value="Genomic_DNA"/>
</dbReference>
<keyword evidence="3" id="KW-0805">Transcription regulation</keyword>
<dbReference type="InterPro" id="IPR025662">
    <property type="entry name" value="Sigma_54_int_dom_ATP-bd_1"/>
</dbReference>
<evidence type="ECO:0000256" key="2">
    <source>
        <dbReference type="ARBA" id="ARBA00022840"/>
    </source>
</evidence>
<dbReference type="GO" id="GO:0006355">
    <property type="term" value="P:regulation of DNA-templated transcription"/>
    <property type="evidence" value="ECO:0007669"/>
    <property type="project" value="InterPro"/>
</dbReference>
<dbReference type="Pfam" id="PF00072">
    <property type="entry name" value="Response_reg"/>
    <property type="match status" value="1"/>
</dbReference>
<dbReference type="InterPro" id="IPR002078">
    <property type="entry name" value="Sigma_54_int"/>
</dbReference>
<keyword evidence="2" id="KW-0067">ATP-binding</keyword>
<feature type="domain" description="Response regulatory" evidence="8">
    <location>
        <begin position="4"/>
        <end position="118"/>
    </location>
</feature>
<dbReference type="GO" id="GO:0043565">
    <property type="term" value="F:sequence-specific DNA binding"/>
    <property type="evidence" value="ECO:0007669"/>
    <property type="project" value="InterPro"/>
</dbReference>
<reference evidence="9 10" key="1">
    <citation type="journal article" date="2012" name="Extremophiles">
        <title>Thermotomaculum hydrothermale gen. nov., sp. nov., a novel heterotrophic thermophile within the phylum Acidobacteria from a deep-sea hydrothermal vent chimney in the Southern Okinawa Trough.</title>
        <authorList>
            <person name="Izumi H."/>
            <person name="Nunoura T."/>
            <person name="Miyazaki M."/>
            <person name="Mino S."/>
            <person name="Toki T."/>
            <person name="Takai K."/>
            <person name="Sako Y."/>
            <person name="Sawabe T."/>
            <person name="Nakagawa S."/>
        </authorList>
    </citation>
    <scope>NUCLEOTIDE SEQUENCE [LARGE SCALE GENOMIC DNA]</scope>
    <source>
        <strain evidence="9 10">AC55</strain>
    </source>
</reference>
<dbReference type="PROSITE" id="PS00675">
    <property type="entry name" value="SIGMA54_INTERACT_1"/>
    <property type="match status" value="1"/>
</dbReference>
<evidence type="ECO:0000313" key="10">
    <source>
        <dbReference type="Proteomes" id="UP000595564"/>
    </source>
</evidence>
<name>A0A7R6PDY9_9BACT</name>
<keyword evidence="6" id="KW-0597">Phosphoprotein</keyword>
<dbReference type="InterPro" id="IPR003593">
    <property type="entry name" value="AAA+_ATPase"/>
</dbReference>
<dbReference type="FunFam" id="3.40.50.300:FF:000006">
    <property type="entry name" value="DNA-binding transcriptional regulator NtrC"/>
    <property type="match status" value="1"/>
</dbReference>
<dbReference type="Pfam" id="PF02954">
    <property type="entry name" value="HTH_8"/>
    <property type="match status" value="1"/>
</dbReference>
<keyword evidence="4" id="KW-0238">DNA-binding</keyword>
<keyword evidence="5" id="KW-0804">Transcription</keyword>
<evidence type="ECO:0000256" key="4">
    <source>
        <dbReference type="ARBA" id="ARBA00023125"/>
    </source>
</evidence>
<protein>
    <submittedName>
        <fullName evidence="9">Two-component system, NtrC family, response regulator PilR</fullName>
    </submittedName>
</protein>
<feature type="domain" description="Sigma-54 factor interaction" evidence="7">
    <location>
        <begin position="143"/>
        <end position="372"/>
    </location>
</feature>
<dbReference type="InterPro" id="IPR009057">
    <property type="entry name" value="Homeodomain-like_sf"/>
</dbReference>
<gene>
    <name evidence="9" type="primary">pilR</name>
    <name evidence="9" type="ORF">TTHT_0368</name>
</gene>
<dbReference type="InterPro" id="IPR025943">
    <property type="entry name" value="Sigma_54_int_dom_ATP-bd_2"/>
</dbReference>
<accession>A0A7R6PDY9</accession>
<dbReference type="PANTHER" id="PTHR32071">
    <property type="entry name" value="TRANSCRIPTIONAL REGULATORY PROTEIN"/>
    <property type="match status" value="1"/>
</dbReference>
<dbReference type="SUPFAM" id="SSF52540">
    <property type="entry name" value="P-loop containing nucleoside triphosphate hydrolases"/>
    <property type="match status" value="1"/>
</dbReference>
<dbReference type="SMART" id="SM00448">
    <property type="entry name" value="REC"/>
    <property type="match status" value="1"/>
</dbReference>
<evidence type="ECO:0000259" key="8">
    <source>
        <dbReference type="PROSITE" id="PS50110"/>
    </source>
</evidence>
<dbReference type="Pfam" id="PF25601">
    <property type="entry name" value="AAA_lid_14"/>
    <property type="match status" value="1"/>
</dbReference>
<dbReference type="InterPro" id="IPR058031">
    <property type="entry name" value="AAA_lid_NorR"/>
</dbReference>
<dbReference type="InterPro" id="IPR025944">
    <property type="entry name" value="Sigma_54_int_dom_CS"/>
</dbReference>
<dbReference type="PANTHER" id="PTHR32071:SF113">
    <property type="entry name" value="ALGINATE BIOSYNTHESIS TRANSCRIPTIONAL REGULATORY PROTEIN ALGB"/>
    <property type="match status" value="1"/>
</dbReference>
<evidence type="ECO:0000256" key="5">
    <source>
        <dbReference type="ARBA" id="ARBA00023163"/>
    </source>
</evidence>
<dbReference type="InterPro" id="IPR011006">
    <property type="entry name" value="CheY-like_superfamily"/>
</dbReference>
<dbReference type="SMART" id="SM00382">
    <property type="entry name" value="AAA"/>
    <property type="match status" value="1"/>
</dbReference>